<evidence type="ECO:0000313" key="2">
    <source>
        <dbReference type="Proteomes" id="UP000184543"/>
    </source>
</evidence>
<name>A0A1M6BD62_9FLAO</name>
<sequence length="46" mass="5133">MENSIPGITDLLKGVRGDVAKNIRQMPDFVVPFLGLPLIINKRDKI</sequence>
<accession>A0A1M6BD62</accession>
<proteinExistence type="predicted"/>
<organism evidence="1 2">
    <name type="scientific">Pseudozobellia thermophila</name>
    <dbReference type="NCBI Taxonomy" id="192903"/>
    <lineage>
        <taxon>Bacteria</taxon>
        <taxon>Pseudomonadati</taxon>
        <taxon>Bacteroidota</taxon>
        <taxon>Flavobacteriia</taxon>
        <taxon>Flavobacteriales</taxon>
        <taxon>Flavobacteriaceae</taxon>
        <taxon>Pseudozobellia</taxon>
    </lineage>
</organism>
<dbReference type="AlphaFoldDB" id="A0A1M6BD62"/>
<gene>
    <name evidence="1" type="ORF">SAMN04488513_101373</name>
</gene>
<reference evidence="2" key="1">
    <citation type="submission" date="2016-11" db="EMBL/GenBank/DDBJ databases">
        <authorList>
            <person name="Varghese N."/>
            <person name="Submissions S."/>
        </authorList>
    </citation>
    <scope>NUCLEOTIDE SEQUENCE [LARGE SCALE GENOMIC DNA]</scope>
    <source>
        <strain evidence="2">DSM 19858</strain>
    </source>
</reference>
<dbReference type="Proteomes" id="UP000184543">
    <property type="component" value="Unassembled WGS sequence"/>
</dbReference>
<evidence type="ECO:0000313" key="1">
    <source>
        <dbReference type="EMBL" id="SHI46655.1"/>
    </source>
</evidence>
<dbReference type="EMBL" id="FQYU01000001">
    <property type="protein sequence ID" value="SHI46655.1"/>
    <property type="molecule type" value="Genomic_DNA"/>
</dbReference>
<protein>
    <submittedName>
        <fullName evidence="1">Uncharacterized protein</fullName>
    </submittedName>
</protein>
<keyword evidence="2" id="KW-1185">Reference proteome</keyword>